<evidence type="ECO:0000259" key="6">
    <source>
        <dbReference type="Pfam" id="PF02518"/>
    </source>
</evidence>
<feature type="region of interest" description="Disordered" evidence="4">
    <location>
        <begin position="312"/>
        <end position="340"/>
    </location>
</feature>
<feature type="transmembrane region" description="Helical" evidence="5">
    <location>
        <begin position="460"/>
        <end position="478"/>
    </location>
</feature>
<dbReference type="PANTHER" id="PTHR24421">
    <property type="entry name" value="NITRATE/NITRITE SENSOR PROTEIN NARX-RELATED"/>
    <property type="match status" value="1"/>
</dbReference>
<feature type="transmembrane region" description="Helical" evidence="5">
    <location>
        <begin position="70"/>
        <end position="88"/>
    </location>
</feature>
<feature type="transmembrane region" description="Helical" evidence="5">
    <location>
        <begin position="430"/>
        <end position="448"/>
    </location>
</feature>
<reference evidence="8 9" key="1">
    <citation type="submission" date="2016-10" db="EMBL/GenBank/DDBJ databases">
        <authorList>
            <person name="de Groot N.N."/>
        </authorList>
    </citation>
    <scope>NUCLEOTIDE SEQUENCE [LARGE SCALE GENOMIC DNA]</scope>
    <source>
        <strain evidence="8 9">CGMCC 4.5739</strain>
    </source>
</reference>
<dbReference type="InterPro" id="IPR003594">
    <property type="entry name" value="HATPase_dom"/>
</dbReference>
<keyword evidence="9" id="KW-1185">Reference proteome</keyword>
<evidence type="ECO:0000256" key="4">
    <source>
        <dbReference type="SAM" id="MobiDB-lite"/>
    </source>
</evidence>
<keyword evidence="5" id="KW-0812">Transmembrane</keyword>
<evidence type="ECO:0000313" key="8">
    <source>
        <dbReference type="EMBL" id="SFD27011.1"/>
    </source>
</evidence>
<evidence type="ECO:0000256" key="3">
    <source>
        <dbReference type="ARBA" id="ARBA00023012"/>
    </source>
</evidence>
<feature type="domain" description="Signal transduction histidine kinase subgroup 3 dimerisation and phosphoacceptor" evidence="7">
    <location>
        <begin position="177"/>
        <end position="243"/>
    </location>
</feature>
<feature type="region of interest" description="Disordered" evidence="4">
    <location>
        <begin position="787"/>
        <end position="811"/>
    </location>
</feature>
<feature type="transmembrane region" description="Helical" evidence="5">
    <location>
        <begin position="38"/>
        <end position="58"/>
    </location>
</feature>
<dbReference type="GO" id="GO:0016020">
    <property type="term" value="C:membrane"/>
    <property type="evidence" value="ECO:0007669"/>
    <property type="project" value="InterPro"/>
</dbReference>
<dbReference type="Pfam" id="PF02518">
    <property type="entry name" value="HATPase_c"/>
    <property type="match status" value="1"/>
</dbReference>
<feature type="transmembrane region" description="Helical" evidence="5">
    <location>
        <begin position="12"/>
        <end position="32"/>
    </location>
</feature>
<evidence type="ECO:0000256" key="5">
    <source>
        <dbReference type="SAM" id="Phobius"/>
    </source>
</evidence>
<dbReference type="Pfam" id="PF07730">
    <property type="entry name" value="HisKA_3"/>
    <property type="match status" value="2"/>
</dbReference>
<keyword evidence="5" id="KW-0472">Membrane</keyword>
<evidence type="ECO:0000256" key="2">
    <source>
        <dbReference type="ARBA" id="ARBA00022777"/>
    </source>
</evidence>
<feature type="transmembrane region" description="Helical" evidence="5">
    <location>
        <begin position="498"/>
        <end position="526"/>
    </location>
</feature>
<feature type="domain" description="Signal transduction histidine kinase subgroup 3 dimerisation and phosphoacceptor" evidence="7">
    <location>
        <begin position="599"/>
        <end position="665"/>
    </location>
</feature>
<dbReference type="CDD" id="cd16917">
    <property type="entry name" value="HATPase_UhpB-NarQ-NarX-like"/>
    <property type="match status" value="2"/>
</dbReference>
<proteinExistence type="predicted"/>
<feature type="compositionally biased region" description="Low complexity" evidence="4">
    <location>
        <begin position="373"/>
        <end position="415"/>
    </location>
</feature>
<keyword evidence="5" id="KW-1133">Transmembrane helix</keyword>
<gene>
    <name evidence="8" type="ORF">SAMN05421773_11278</name>
</gene>
<feature type="transmembrane region" description="Helical" evidence="5">
    <location>
        <begin position="136"/>
        <end position="153"/>
    </location>
</feature>
<keyword evidence="2 8" id="KW-0418">Kinase</keyword>
<feature type="domain" description="Histidine kinase/HSP90-like ATPase" evidence="6">
    <location>
        <begin position="277"/>
        <end position="370"/>
    </location>
</feature>
<dbReference type="SUPFAM" id="SSF55874">
    <property type="entry name" value="ATPase domain of HSP90 chaperone/DNA topoisomerase II/histidine kinase"/>
    <property type="match status" value="2"/>
</dbReference>
<name>A0A1I1QY14_9ACTN</name>
<dbReference type="RefSeq" id="WP_093840371.1">
    <property type="nucleotide sequence ID" value="NZ_FOLM01000012.1"/>
</dbReference>
<dbReference type="InterPro" id="IPR036890">
    <property type="entry name" value="HATPase_C_sf"/>
</dbReference>
<evidence type="ECO:0000259" key="7">
    <source>
        <dbReference type="Pfam" id="PF07730"/>
    </source>
</evidence>
<keyword evidence="1" id="KW-0808">Transferase</keyword>
<organism evidence="8 9">
    <name type="scientific">Streptomyces aidingensis</name>
    <dbReference type="NCBI Taxonomy" id="910347"/>
    <lineage>
        <taxon>Bacteria</taxon>
        <taxon>Bacillati</taxon>
        <taxon>Actinomycetota</taxon>
        <taxon>Actinomycetes</taxon>
        <taxon>Kitasatosporales</taxon>
        <taxon>Streptomycetaceae</taxon>
        <taxon>Streptomyces</taxon>
    </lineage>
</organism>
<feature type="transmembrane region" description="Helical" evidence="5">
    <location>
        <begin position="533"/>
        <end position="551"/>
    </location>
</feature>
<dbReference type="Gene3D" id="3.30.565.10">
    <property type="entry name" value="Histidine kinase-like ATPase, C-terminal domain"/>
    <property type="match status" value="2"/>
</dbReference>
<dbReference type="GO" id="GO:0000155">
    <property type="term" value="F:phosphorelay sensor kinase activity"/>
    <property type="evidence" value="ECO:0007669"/>
    <property type="project" value="InterPro"/>
</dbReference>
<evidence type="ECO:0000256" key="1">
    <source>
        <dbReference type="ARBA" id="ARBA00022679"/>
    </source>
</evidence>
<dbReference type="STRING" id="910347.SAMN05421773_11278"/>
<feature type="region of interest" description="Disordered" evidence="4">
    <location>
        <begin position="373"/>
        <end position="420"/>
    </location>
</feature>
<feature type="transmembrane region" description="Helical" evidence="5">
    <location>
        <begin position="108"/>
        <end position="129"/>
    </location>
</feature>
<dbReference type="InterPro" id="IPR011712">
    <property type="entry name" value="Sig_transdc_His_kin_sub3_dim/P"/>
</dbReference>
<feature type="transmembrane region" description="Helical" evidence="5">
    <location>
        <begin position="557"/>
        <end position="575"/>
    </location>
</feature>
<keyword evidence="3" id="KW-0902">Two-component regulatory system</keyword>
<accession>A0A1I1QY14</accession>
<protein>
    <submittedName>
        <fullName evidence="8">Signal transduction histidine kinase</fullName>
    </submittedName>
</protein>
<dbReference type="Proteomes" id="UP000199207">
    <property type="component" value="Unassembled WGS sequence"/>
</dbReference>
<dbReference type="PANTHER" id="PTHR24421:SF63">
    <property type="entry name" value="SENSOR HISTIDINE KINASE DESK"/>
    <property type="match status" value="1"/>
</dbReference>
<dbReference type="InterPro" id="IPR050482">
    <property type="entry name" value="Sensor_HK_TwoCompSys"/>
</dbReference>
<dbReference type="OrthoDB" id="5241784at2"/>
<dbReference type="GO" id="GO:0046983">
    <property type="term" value="F:protein dimerization activity"/>
    <property type="evidence" value="ECO:0007669"/>
    <property type="project" value="InterPro"/>
</dbReference>
<evidence type="ECO:0000313" key="9">
    <source>
        <dbReference type="Proteomes" id="UP000199207"/>
    </source>
</evidence>
<dbReference type="Gene3D" id="1.20.5.1930">
    <property type="match status" value="2"/>
</dbReference>
<dbReference type="EMBL" id="FOLM01000012">
    <property type="protein sequence ID" value="SFD27011.1"/>
    <property type="molecule type" value="Genomic_DNA"/>
</dbReference>
<dbReference type="AlphaFoldDB" id="A0A1I1QY14"/>
<sequence>MAGAQARRLAHPAALAVFSAYYVVSLLNVGSLKPGPTSLLAFAGCAAAAFAIHLVHLAAARRWPARLRMLTLLLQAAISFLPLLWLGQPWGSMTAFLVGSLLLLLPGWTRWVCFGATVAAVLALSTAAGGDTLWRVYLALAAVNSGLAVYGLSRLSASVLEVRRTRGELARLAVMRERLRVARDLHDLLGYSLSAITLKSELAHRLLPQAPERAREQVGEALAVSRQALADVRSVASGYREMSLEAEADSARSVLAAADIEVELTVAVHCLPAEVDTLLATVLREAVTNVLRHSRARRVEIRLTETGGTIGLTVVNDGPKAPPRTTAGPDAGPGGSGLRNLTERVEQAGGALSAGPDAEGRFRVAATVPRGEAAPAPAGGVTAASAAAPPPAAAVTEPAVTRPAVPDTGPDDPAGGAAGTELTDLTAPRLALVVALVVFSGYVVLAVLNVLQLWPGADPLALAFWIAVILACQLAHSLTAPAERLSRLRPATLAVQAVATYLPLAWFGWPWAAISGFLAGSVLLVVSRGRFRWPLFGLVVCSMLVIARDAGMNWVDASYVALNAVISGLTVYGLSRLSGTVVEVRRSRGELARLAVTRERLRVARELHDLLGYSLSEITVKSELVHRLLPAEPDRAREQVGQALVVSRQALADVRSVARGYREMSLEAEADSARSVLVAADVEVDVAVSVGILPAETGGVLAAVLREAVTNILRHSRARRVEIVVVQTDGLVRLSVVNDGALPAEAEAVREDDGGLADLAVRVVQAGGTLHAGLEAPGRFRLTAEAPLTAPHGDGTPHPAPTSEWITLPSH</sequence>